<comment type="caution">
    <text evidence="2">The sequence shown here is derived from an EMBL/GenBank/DDBJ whole genome shotgun (WGS) entry which is preliminary data.</text>
</comment>
<evidence type="ECO:0000256" key="1">
    <source>
        <dbReference type="SAM" id="MobiDB-lite"/>
    </source>
</evidence>
<dbReference type="AlphaFoldDB" id="A0A919VF59"/>
<dbReference type="EMBL" id="BOOW01000038">
    <property type="protein sequence ID" value="GII95809.1"/>
    <property type="molecule type" value="Genomic_DNA"/>
</dbReference>
<evidence type="ECO:0000313" key="3">
    <source>
        <dbReference type="Proteomes" id="UP000606172"/>
    </source>
</evidence>
<feature type="region of interest" description="Disordered" evidence="1">
    <location>
        <begin position="25"/>
        <end position="51"/>
    </location>
</feature>
<reference evidence="2" key="1">
    <citation type="submission" date="2021-01" db="EMBL/GenBank/DDBJ databases">
        <title>Whole genome shotgun sequence of Sinosporangium siamense NBRC 109515.</title>
        <authorList>
            <person name="Komaki H."/>
            <person name="Tamura T."/>
        </authorList>
    </citation>
    <scope>NUCLEOTIDE SEQUENCE</scope>
    <source>
        <strain evidence="2">NBRC 109515</strain>
    </source>
</reference>
<name>A0A919VF59_9ACTN</name>
<feature type="compositionally biased region" description="Low complexity" evidence="1">
    <location>
        <begin position="25"/>
        <end position="34"/>
    </location>
</feature>
<proteinExistence type="predicted"/>
<dbReference type="RefSeq" id="WP_204030840.1">
    <property type="nucleotide sequence ID" value="NZ_BOOW01000038.1"/>
</dbReference>
<dbReference type="Proteomes" id="UP000606172">
    <property type="component" value="Unassembled WGS sequence"/>
</dbReference>
<protein>
    <submittedName>
        <fullName evidence="2">Uncharacterized protein</fullName>
    </submittedName>
</protein>
<evidence type="ECO:0000313" key="2">
    <source>
        <dbReference type="EMBL" id="GII95809.1"/>
    </source>
</evidence>
<keyword evidence="3" id="KW-1185">Reference proteome</keyword>
<organism evidence="2 3">
    <name type="scientific">Sinosporangium siamense</name>
    <dbReference type="NCBI Taxonomy" id="1367973"/>
    <lineage>
        <taxon>Bacteria</taxon>
        <taxon>Bacillati</taxon>
        <taxon>Actinomycetota</taxon>
        <taxon>Actinomycetes</taxon>
        <taxon>Streptosporangiales</taxon>
        <taxon>Streptosporangiaceae</taxon>
        <taxon>Sinosporangium</taxon>
    </lineage>
</organism>
<sequence>MGVDPRPAAAALPYFIGVPAGGRHAAGAEGRAYRPPAGRVEKTLPATGQGR</sequence>
<gene>
    <name evidence="2" type="ORF">Ssi02_60400</name>
</gene>
<accession>A0A919VF59</accession>